<accession>A0ACC6PUC6</accession>
<dbReference type="EMBL" id="JBBKAJ010000022">
    <property type="protein sequence ID" value="MEJ8634986.1"/>
    <property type="molecule type" value="Genomic_DNA"/>
</dbReference>
<organism evidence="1 2">
    <name type="scientific">Streptomyces achmelvichensis</name>
    <dbReference type="NCBI Taxonomy" id="3134111"/>
    <lineage>
        <taxon>Bacteria</taxon>
        <taxon>Bacillati</taxon>
        <taxon>Actinomycetota</taxon>
        <taxon>Actinomycetes</taxon>
        <taxon>Kitasatosporales</taxon>
        <taxon>Streptomycetaceae</taxon>
        <taxon>Streptomyces</taxon>
    </lineage>
</organism>
<proteinExistence type="predicted"/>
<name>A0ACC6PUC6_9ACTN</name>
<comment type="caution">
    <text evidence="1">The sequence shown here is derived from an EMBL/GenBank/DDBJ whole genome shotgun (WGS) entry which is preliminary data.</text>
</comment>
<dbReference type="Proteomes" id="UP001377168">
    <property type="component" value="Unassembled WGS sequence"/>
</dbReference>
<keyword evidence="2" id="KW-1185">Reference proteome</keyword>
<evidence type="ECO:0000313" key="1">
    <source>
        <dbReference type="EMBL" id="MEJ8634986.1"/>
    </source>
</evidence>
<reference evidence="1" key="1">
    <citation type="submission" date="2024-03" db="EMBL/GenBank/DDBJ databases">
        <title>Novel Streptomyces species of biotechnological and ecological value are a feature of Machair soil.</title>
        <authorList>
            <person name="Prole J.R."/>
            <person name="Goodfellow M."/>
            <person name="Allenby N."/>
            <person name="Ward A.C."/>
        </authorList>
    </citation>
    <scope>NUCLEOTIDE SEQUENCE</scope>
    <source>
        <strain evidence="1">MS2.AVA.5</strain>
    </source>
</reference>
<sequence length="450" mass="49501">MRETANQFCRAGWDVTVVNIAQESWERDSGVDLTLLEQVDPRVNIVELPLSREDLETDIRLFDEERALNPNKWVTQLRKRQQKPFPEPNFGEWRGALEQAVLDIHREHPADLLVASCVPYVNLAAAWKLWEEAKVPYAVDFRDGWSIDVITGIEAFTKDSEMGRWEQKVLDHAVSLWVVNDPIADHYRARYPEFASRVEVVRNGYDADSSPGRAHRADPEAGLVFGYLGTVNFTPAHLETVLNAWRAAREREPLLANARFEVRGHIGNGAGREANKHSEMLKQAEVDGVSFGGPAAKAEVSSIYARWDAMVLILIGGRFVTSGKVYEYMATGLPIVSAHVVEHDASNVLQGHPLWTGAVGIDEEGLAESFVKAAHMAVETSDEVHAEAMAHADQFTREALMSVAVKNLVGRLTNGHDGHDGPAAAPGDKTSTTDVDSLSSKSIVAGGPTS</sequence>
<evidence type="ECO:0000313" key="2">
    <source>
        <dbReference type="Proteomes" id="UP001377168"/>
    </source>
</evidence>
<gene>
    <name evidence="1" type="ORF">WKI67_16490</name>
</gene>
<protein>
    <submittedName>
        <fullName evidence="1">Glycosyltransferase</fullName>
    </submittedName>
</protein>